<evidence type="ECO:0000313" key="2">
    <source>
        <dbReference type="Proteomes" id="UP000288805"/>
    </source>
</evidence>
<dbReference type="PANTHER" id="PTHR44394">
    <property type="entry name" value="BETA-ALANINE-ACTIVATING ENZYME"/>
    <property type="match status" value="1"/>
</dbReference>
<dbReference type="EMBL" id="QGNW01000279">
    <property type="protein sequence ID" value="RVW79583.1"/>
    <property type="molecule type" value="Genomic_DNA"/>
</dbReference>
<sequence>MHRGLDAFCDALSVEKVCNDDDFFMMGGDSIAAAYVSYNLGINMRLIYNFPSPSKLQVALLKKEGSSSIDVGIDDIGSLKSDTCDLYSSKPCGTSSKPVFENNDKYPVTSKCLKVDSNTYATSKSVIPCDGCPWNSNSVPMLSIVVFKDWDIYLLIGSHSHKFVCVNAKRDNLWCTYYQKTRHTRGDAGNFMENHEHRVKNGVAMESSRGRMGSTLVFCMTS</sequence>
<protein>
    <submittedName>
        <fullName evidence="1">Putative acyl-activating enzyme 19</fullName>
    </submittedName>
</protein>
<dbReference type="SUPFAM" id="SSF47336">
    <property type="entry name" value="ACP-like"/>
    <property type="match status" value="1"/>
</dbReference>
<organism evidence="1 2">
    <name type="scientific">Vitis vinifera</name>
    <name type="common">Grape</name>
    <dbReference type="NCBI Taxonomy" id="29760"/>
    <lineage>
        <taxon>Eukaryota</taxon>
        <taxon>Viridiplantae</taxon>
        <taxon>Streptophyta</taxon>
        <taxon>Embryophyta</taxon>
        <taxon>Tracheophyta</taxon>
        <taxon>Spermatophyta</taxon>
        <taxon>Magnoliopsida</taxon>
        <taxon>eudicotyledons</taxon>
        <taxon>Gunneridae</taxon>
        <taxon>Pentapetalae</taxon>
        <taxon>rosids</taxon>
        <taxon>Vitales</taxon>
        <taxon>Vitaceae</taxon>
        <taxon>Viteae</taxon>
        <taxon>Vitis</taxon>
    </lineage>
</organism>
<gene>
    <name evidence="1" type="primary">VvCHDp001156_4</name>
    <name evidence="1" type="ORF">CK203_051712</name>
</gene>
<dbReference type="PANTHER" id="PTHR44394:SF1">
    <property type="entry name" value="BETA-ALANINE-ACTIVATING ENZYME"/>
    <property type="match status" value="1"/>
</dbReference>
<dbReference type="Proteomes" id="UP000288805">
    <property type="component" value="Unassembled WGS sequence"/>
</dbReference>
<dbReference type="Gene3D" id="1.10.1200.10">
    <property type="entry name" value="ACP-like"/>
    <property type="match status" value="1"/>
</dbReference>
<accession>A0A438H5E1</accession>
<dbReference type="InterPro" id="IPR036736">
    <property type="entry name" value="ACP-like_sf"/>
</dbReference>
<proteinExistence type="predicted"/>
<reference evidence="1 2" key="1">
    <citation type="journal article" date="2018" name="PLoS Genet.">
        <title>Population sequencing reveals clonal diversity and ancestral inbreeding in the grapevine cultivar Chardonnay.</title>
        <authorList>
            <person name="Roach M.J."/>
            <person name="Johnson D.L."/>
            <person name="Bohlmann J."/>
            <person name="van Vuuren H.J."/>
            <person name="Jones S.J."/>
            <person name="Pretorius I.S."/>
            <person name="Schmidt S.A."/>
            <person name="Borneman A.R."/>
        </authorList>
    </citation>
    <scope>NUCLEOTIDE SEQUENCE [LARGE SCALE GENOMIC DNA]</scope>
    <source>
        <strain evidence="2">cv. Chardonnay</strain>
        <tissue evidence="1">Leaf</tissue>
    </source>
</reference>
<dbReference type="InterPro" id="IPR052091">
    <property type="entry name" value="Beta-ala_Activ/Resist"/>
</dbReference>
<dbReference type="AlphaFoldDB" id="A0A438H5E1"/>
<evidence type="ECO:0000313" key="1">
    <source>
        <dbReference type="EMBL" id="RVW79583.1"/>
    </source>
</evidence>
<name>A0A438H5E1_VITVI</name>
<comment type="caution">
    <text evidence="1">The sequence shown here is derived from an EMBL/GenBank/DDBJ whole genome shotgun (WGS) entry which is preliminary data.</text>
</comment>